<feature type="region of interest" description="Disordered" evidence="1">
    <location>
        <begin position="1"/>
        <end position="26"/>
    </location>
</feature>
<proteinExistence type="predicted"/>
<accession>A0ABC8J454</accession>
<evidence type="ECO:0000256" key="1">
    <source>
        <dbReference type="SAM" id="MobiDB-lite"/>
    </source>
</evidence>
<evidence type="ECO:0000313" key="2">
    <source>
        <dbReference type="EMBL" id="CAH8310931.1"/>
    </source>
</evidence>
<reference evidence="2 3" key="1">
    <citation type="submission" date="2022-03" db="EMBL/GenBank/DDBJ databases">
        <authorList>
            <person name="Macdonald S."/>
            <person name="Ahmed S."/>
            <person name="Newling K."/>
        </authorList>
    </citation>
    <scope>NUCLEOTIDE SEQUENCE [LARGE SCALE GENOMIC DNA]</scope>
</reference>
<protein>
    <submittedName>
        <fullName evidence="2">Uncharacterized protein</fullName>
    </submittedName>
</protein>
<name>A0ABC8J454_ERUVS</name>
<gene>
    <name evidence="2" type="ORF">ERUC_LOCUS5832</name>
</gene>
<dbReference type="AlphaFoldDB" id="A0ABC8J454"/>
<evidence type="ECO:0000313" key="3">
    <source>
        <dbReference type="Proteomes" id="UP001642260"/>
    </source>
</evidence>
<sequence length="84" mass="10127">MNEHGKTKVKQEEIESSDMNVCEVKSSDKEESRDVYRIHDKKSATMREFDLNKIYYEVGELHPDKEIEETILFQWLYNELEKNK</sequence>
<organism evidence="2 3">
    <name type="scientific">Eruca vesicaria subsp. sativa</name>
    <name type="common">Garden rocket</name>
    <name type="synonym">Eruca sativa</name>
    <dbReference type="NCBI Taxonomy" id="29727"/>
    <lineage>
        <taxon>Eukaryota</taxon>
        <taxon>Viridiplantae</taxon>
        <taxon>Streptophyta</taxon>
        <taxon>Embryophyta</taxon>
        <taxon>Tracheophyta</taxon>
        <taxon>Spermatophyta</taxon>
        <taxon>Magnoliopsida</taxon>
        <taxon>eudicotyledons</taxon>
        <taxon>Gunneridae</taxon>
        <taxon>Pentapetalae</taxon>
        <taxon>rosids</taxon>
        <taxon>malvids</taxon>
        <taxon>Brassicales</taxon>
        <taxon>Brassicaceae</taxon>
        <taxon>Brassiceae</taxon>
        <taxon>Eruca</taxon>
    </lineage>
</organism>
<dbReference type="Proteomes" id="UP001642260">
    <property type="component" value="Unassembled WGS sequence"/>
</dbReference>
<comment type="caution">
    <text evidence="2">The sequence shown here is derived from an EMBL/GenBank/DDBJ whole genome shotgun (WGS) entry which is preliminary data.</text>
</comment>
<feature type="compositionally biased region" description="Basic and acidic residues" evidence="1">
    <location>
        <begin position="1"/>
        <end position="13"/>
    </location>
</feature>
<keyword evidence="3" id="KW-1185">Reference proteome</keyword>
<dbReference type="EMBL" id="CAKOAT010072599">
    <property type="protein sequence ID" value="CAH8310931.1"/>
    <property type="molecule type" value="Genomic_DNA"/>
</dbReference>